<comment type="caution">
    <text evidence="1">The sequence shown here is derived from an EMBL/GenBank/DDBJ whole genome shotgun (WGS) entry which is preliminary data.</text>
</comment>
<sequence length="188" mass="20182">MSGDAVEANTPMERADSVLVGRGYVGRERAEEVAAEVPEARAHILDWLQTVSEAGDWRRFERLAGVAVHLHPDGLGPLLASALASRATGMNSGDLVDMLGELRAPEGVEPISVLVQEKRDVDGPFFSFCVKGIQALGEIGGAESERFLRSIATSEPGSWPDALRWHAAEELGIEDELGFDEDDMLGGV</sequence>
<name>A0ABW6MVJ7_9ACTN</name>
<gene>
    <name evidence="1" type="ORF">ACFYQT_14370</name>
</gene>
<evidence type="ECO:0000313" key="1">
    <source>
        <dbReference type="EMBL" id="MFF0004608.1"/>
    </source>
</evidence>
<organism evidence="1 2">
    <name type="scientific">Streptomyces tibetensis</name>
    <dbReference type="NCBI Taxonomy" id="2382123"/>
    <lineage>
        <taxon>Bacteria</taxon>
        <taxon>Bacillati</taxon>
        <taxon>Actinomycetota</taxon>
        <taxon>Actinomycetes</taxon>
        <taxon>Kitasatosporales</taxon>
        <taxon>Streptomycetaceae</taxon>
        <taxon>Streptomyces</taxon>
    </lineage>
</organism>
<proteinExistence type="predicted"/>
<evidence type="ECO:0000313" key="2">
    <source>
        <dbReference type="Proteomes" id="UP001601422"/>
    </source>
</evidence>
<accession>A0ABW6MVJ7</accession>
<dbReference type="RefSeq" id="WP_362045249.1">
    <property type="nucleotide sequence ID" value="NZ_JBEXWN010000001.1"/>
</dbReference>
<protein>
    <submittedName>
        <fullName evidence="1">Uncharacterized protein</fullName>
    </submittedName>
</protein>
<keyword evidence="2" id="KW-1185">Reference proteome</keyword>
<reference evidence="1 2" key="1">
    <citation type="submission" date="2024-10" db="EMBL/GenBank/DDBJ databases">
        <title>The Natural Products Discovery Center: Release of the First 8490 Sequenced Strains for Exploring Actinobacteria Biosynthetic Diversity.</title>
        <authorList>
            <person name="Kalkreuter E."/>
            <person name="Kautsar S.A."/>
            <person name="Yang D."/>
            <person name="Bader C.D."/>
            <person name="Teijaro C.N."/>
            <person name="Fluegel L."/>
            <person name="Davis C.M."/>
            <person name="Simpson J.R."/>
            <person name="Lauterbach L."/>
            <person name="Steele A.D."/>
            <person name="Gui C."/>
            <person name="Meng S."/>
            <person name="Li G."/>
            <person name="Viehrig K."/>
            <person name="Ye F."/>
            <person name="Su P."/>
            <person name="Kiefer A.F."/>
            <person name="Nichols A."/>
            <person name="Cepeda A.J."/>
            <person name="Yan W."/>
            <person name="Fan B."/>
            <person name="Jiang Y."/>
            <person name="Adhikari A."/>
            <person name="Zheng C.-J."/>
            <person name="Schuster L."/>
            <person name="Cowan T.M."/>
            <person name="Smanski M.J."/>
            <person name="Chevrette M.G."/>
            <person name="De Carvalho L.P.S."/>
            <person name="Shen B."/>
        </authorList>
    </citation>
    <scope>NUCLEOTIDE SEQUENCE [LARGE SCALE GENOMIC DNA]</scope>
    <source>
        <strain evidence="1 2">NPDC005497</strain>
    </source>
</reference>
<dbReference type="Proteomes" id="UP001601422">
    <property type="component" value="Unassembled WGS sequence"/>
</dbReference>
<dbReference type="EMBL" id="JBIAJP010000003">
    <property type="protein sequence ID" value="MFF0004608.1"/>
    <property type="molecule type" value="Genomic_DNA"/>
</dbReference>